<evidence type="ECO:0000313" key="3">
    <source>
        <dbReference type="Proteomes" id="UP000295645"/>
    </source>
</evidence>
<protein>
    <recommendedName>
        <fullName evidence="1">Rap1a immunity protein domain-containing protein</fullName>
    </recommendedName>
</protein>
<name>A0A4R3YS91_9GAMM</name>
<dbReference type="EMBL" id="SMCS01000003">
    <property type="protein sequence ID" value="TCV94558.1"/>
    <property type="molecule type" value="Genomic_DNA"/>
</dbReference>
<comment type="caution">
    <text evidence="2">The sequence shown here is derived from an EMBL/GenBank/DDBJ whole genome shotgun (WGS) entry which is preliminary data.</text>
</comment>
<dbReference type="Proteomes" id="UP000295645">
    <property type="component" value="Unassembled WGS sequence"/>
</dbReference>
<accession>A0A4R3YS91</accession>
<dbReference type="InterPro" id="IPR041238">
    <property type="entry name" value="Rap1a"/>
</dbReference>
<sequence>MIDGPTGHDLVSSCTYAVRFNEDEATVQKDNYMDAMYCMGVMDGLTDANEAVRREDPKRAFFCLPNEGIKTWLVAKVIVDFSKSRPDLLTLQEIQYAILALASAYPCTTRG</sequence>
<keyword evidence="3" id="KW-1185">Reference proteome</keyword>
<reference evidence="2 3" key="1">
    <citation type="submission" date="2019-03" db="EMBL/GenBank/DDBJ databases">
        <title>Above-ground endophytic microbial communities from plants in different locations in the United States.</title>
        <authorList>
            <person name="Frank C."/>
        </authorList>
    </citation>
    <scope>NUCLEOTIDE SEQUENCE [LARGE SCALE GENOMIC DNA]</scope>
    <source>
        <strain evidence="2 3">LP_13_YM</strain>
    </source>
</reference>
<evidence type="ECO:0000259" key="1">
    <source>
        <dbReference type="Pfam" id="PF18602"/>
    </source>
</evidence>
<gene>
    <name evidence="2" type="ORF">EC912_10341</name>
</gene>
<feature type="domain" description="Rap1a immunity protein" evidence="1">
    <location>
        <begin position="6"/>
        <end position="107"/>
    </location>
</feature>
<evidence type="ECO:0000313" key="2">
    <source>
        <dbReference type="EMBL" id="TCV94558.1"/>
    </source>
</evidence>
<dbReference type="Pfam" id="PF18602">
    <property type="entry name" value="Rap1a"/>
    <property type="match status" value="1"/>
</dbReference>
<dbReference type="AlphaFoldDB" id="A0A4R3YS91"/>
<proteinExistence type="predicted"/>
<organism evidence="2 3">
    <name type="scientific">Luteibacter rhizovicinus</name>
    <dbReference type="NCBI Taxonomy" id="242606"/>
    <lineage>
        <taxon>Bacteria</taxon>
        <taxon>Pseudomonadati</taxon>
        <taxon>Pseudomonadota</taxon>
        <taxon>Gammaproteobacteria</taxon>
        <taxon>Lysobacterales</taxon>
        <taxon>Rhodanobacteraceae</taxon>
        <taxon>Luteibacter</taxon>
    </lineage>
</organism>